<dbReference type="InterPro" id="IPR013123">
    <property type="entry name" value="SpoU_subst-bd"/>
</dbReference>
<dbReference type="Gene3D" id="3.30.1330.30">
    <property type="match status" value="1"/>
</dbReference>
<dbReference type="CDD" id="cd18103">
    <property type="entry name" value="SpoU-like_RlmB"/>
    <property type="match status" value="1"/>
</dbReference>
<dbReference type="PANTHER" id="PTHR46429">
    <property type="entry name" value="23S RRNA (GUANOSINE-2'-O-)-METHYLTRANSFERASE RLMB"/>
    <property type="match status" value="1"/>
</dbReference>
<evidence type="ECO:0000256" key="1">
    <source>
        <dbReference type="ARBA" id="ARBA00007228"/>
    </source>
</evidence>
<dbReference type="NCBIfam" id="TIGR00186">
    <property type="entry name" value="rRNA_methyl_3"/>
    <property type="match status" value="1"/>
</dbReference>
<dbReference type="GO" id="GO:0006396">
    <property type="term" value="P:RNA processing"/>
    <property type="evidence" value="ECO:0007669"/>
    <property type="project" value="InterPro"/>
</dbReference>
<dbReference type="EMBL" id="CABWKQ010000032">
    <property type="protein sequence ID" value="VWX38474.1"/>
    <property type="molecule type" value="Genomic_DNA"/>
</dbReference>
<dbReference type="Proteomes" id="UP000439752">
    <property type="component" value="Unassembled WGS sequence"/>
</dbReference>
<evidence type="ECO:0000256" key="2">
    <source>
        <dbReference type="ARBA" id="ARBA00022603"/>
    </source>
</evidence>
<accession>A0A653IGU1</accession>
<dbReference type="GO" id="GO:0032259">
    <property type="term" value="P:methylation"/>
    <property type="evidence" value="ECO:0007669"/>
    <property type="project" value="UniProtKB-KW"/>
</dbReference>
<dbReference type="SMART" id="SM00967">
    <property type="entry name" value="SpoU_sub_bind"/>
    <property type="match status" value="1"/>
</dbReference>
<dbReference type="Pfam" id="PF08032">
    <property type="entry name" value="SpoU_sub_bind"/>
    <property type="match status" value="1"/>
</dbReference>
<dbReference type="InterPro" id="IPR029028">
    <property type="entry name" value="Alpha/beta_knot_MTases"/>
</dbReference>
<evidence type="ECO:0000256" key="4">
    <source>
        <dbReference type="SAM" id="MobiDB-lite"/>
    </source>
</evidence>
<keyword evidence="7" id="KW-1185">Reference proteome</keyword>
<keyword evidence="2 6" id="KW-0489">Methyltransferase</keyword>
<dbReference type="InterPro" id="IPR029064">
    <property type="entry name" value="Ribosomal_eL30-like_sf"/>
</dbReference>
<dbReference type="GO" id="GO:0003723">
    <property type="term" value="F:RNA binding"/>
    <property type="evidence" value="ECO:0007669"/>
    <property type="project" value="InterPro"/>
</dbReference>
<dbReference type="InterPro" id="IPR004441">
    <property type="entry name" value="rRNA_MeTrfase_TrmH"/>
</dbReference>
<dbReference type="PANTHER" id="PTHR46429:SF1">
    <property type="entry name" value="23S RRNA (GUANOSINE-2'-O-)-METHYLTRANSFERASE RLMB"/>
    <property type="match status" value="1"/>
</dbReference>
<dbReference type="GO" id="GO:0005829">
    <property type="term" value="C:cytosol"/>
    <property type="evidence" value="ECO:0007669"/>
    <property type="project" value="TreeGrafter"/>
</dbReference>
<evidence type="ECO:0000256" key="3">
    <source>
        <dbReference type="ARBA" id="ARBA00022679"/>
    </source>
</evidence>
<dbReference type="Pfam" id="PF00588">
    <property type="entry name" value="SpoU_methylase"/>
    <property type="match status" value="1"/>
</dbReference>
<evidence type="ECO:0000313" key="7">
    <source>
        <dbReference type="Proteomes" id="UP000439752"/>
    </source>
</evidence>
<dbReference type="Gene3D" id="3.40.1280.10">
    <property type="match status" value="1"/>
</dbReference>
<feature type="domain" description="RNA 2-O ribose methyltransferase substrate binding" evidence="5">
    <location>
        <begin position="57"/>
        <end position="132"/>
    </location>
</feature>
<comment type="similarity">
    <text evidence="1">Belongs to the class IV-like SAM-binding methyltransferase superfamily. RNA methyltransferase TrmH family.</text>
</comment>
<organism evidence="6 7">
    <name type="scientific">Exiguobacterium oxidotolerans</name>
    <dbReference type="NCBI Taxonomy" id="223958"/>
    <lineage>
        <taxon>Bacteria</taxon>
        <taxon>Bacillati</taxon>
        <taxon>Bacillota</taxon>
        <taxon>Bacilli</taxon>
        <taxon>Bacillales</taxon>
        <taxon>Bacillales Family XII. Incertae Sedis</taxon>
        <taxon>Exiguobacterium</taxon>
    </lineage>
</organism>
<dbReference type="AlphaFoldDB" id="A0A653IGU1"/>
<dbReference type="SUPFAM" id="SSF55315">
    <property type="entry name" value="L30e-like"/>
    <property type="match status" value="1"/>
</dbReference>
<feature type="region of interest" description="Disordered" evidence="4">
    <location>
        <begin position="1"/>
        <end position="42"/>
    </location>
</feature>
<dbReference type="SUPFAM" id="SSF75217">
    <property type="entry name" value="alpha/beta knot"/>
    <property type="match status" value="1"/>
</dbReference>
<evidence type="ECO:0000313" key="6">
    <source>
        <dbReference type="EMBL" id="VWX38474.1"/>
    </source>
</evidence>
<evidence type="ECO:0000259" key="5">
    <source>
        <dbReference type="SMART" id="SM00967"/>
    </source>
</evidence>
<dbReference type="InterPro" id="IPR029026">
    <property type="entry name" value="tRNA_m1G_MTases_N"/>
</dbReference>
<dbReference type="InterPro" id="IPR001537">
    <property type="entry name" value="SpoU_MeTrfase"/>
</dbReference>
<dbReference type="FunFam" id="3.40.1280.10:FF:000008">
    <property type="entry name" value="Group 3 RNA methyltransferase TrmH"/>
    <property type="match status" value="1"/>
</dbReference>
<dbReference type="GO" id="GO:0008173">
    <property type="term" value="F:RNA methyltransferase activity"/>
    <property type="evidence" value="ECO:0007669"/>
    <property type="project" value="InterPro"/>
</dbReference>
<keyword evidence="3 6" id="KW-0808">Transferase</keyword>
<gene>
    <name evidence="6" type="primary">rlmB</name>
    <name evidence="6" type="ORF">EXIGUO9Y_380233</name>
</gene>
<sequence length="300" mass="33168">MKNSSGKRSNYSKTKRQTENNPVDQAQRPKTGEKRKRVEKKQEDPIVIEPLAEGQDFLYGRNPVLEALRSGREMNKLFIQEGQQKGPLAVIHAMAQEANVQIQIVPRSKLHGLTGSDNHQGVVAAVAAYEYAELDDIFALAEKKDETPLIVLLDELEDPHNLGSILRTADAVGAHGIIIPKRRSVGLTQVVAKASTGAIEHIPVVRVTNLTRTMEDLKKKGLWFVGTDARESDDYRTLDGTMPLGIVIGSEGKGMSRLVREKCDFLVHLPMAGHVTSLNASVAASLLLYEVYRTRKPYAR</sequence>
<protein>
    <submittedName>
        <fullName evidence="6">23S rRNA (Gm2251)-methyltransferase</fullName>
        <ecNumber evidence="6">2.1.1.185</ecNumber>
    </submittedName>
</protein>
<reference evidence="6 7" key="1">
    <citation type="submission" date="2019-10" db="EMBL/GenBank/DDBJ databases">
        <authorList>
            <person name="Karimi E."/>
        </authorList>
    </citation>
    <scope>NUCLEOTIDE SEQUENCE [LARGE SCALE GENOMIC DNA]</scope>
    <source>
        <strain evidence="6">Exiguobacterium sp. 9Y</strain>
    </source>
</reference>
<name>A0A653IGU1_9BACL</name>
<feature type="compositionally biased region" description="Polar residues" evidence="4">
    <location>
        <begin position="1"/>
        <end position="12"/>
    </location>
</feature>
<dbReference type="EC" id="2.1.1.185" evidence="6"/>
<proteinExistence type="inferred from homology"/>